<accession>A0A818YZS0</accession>
<dbReference type="Proteomes" id="UP000663823">
    <property type="component" value="Unassembled WGS sequence"/>
</dbReference>
<reference evidence="2" key="1">
    <citation type="submission" date="2021-02" db="EMBL/GenBank/DDBJ databases">
        <authorList>
            <person name="Nowell W R."/>
        </authorList>
    </citation>
    <scope>NUCLEOTIDE SEQUENCE</scope>
</reference>
<feature type="region of interest" description="Disordered" evidence="1">
    <location>
        <begin position="270"/>
        <end position="322"/>
    </location>
</feature>
<comment type="caution">
    <text evidence="2">The sequence shown here is derived from an EMBL/GenBank/DDBJ whole genome shotgun (WGS) entry which is preliminary data.</text>
</comment>
<feature type="non-terminal residue" evidence="2">
    <location>
        <position position="1"/>
    </location>
</feature>
<sequence length="322" mass="38701">MIIEYFQVLIDLLIPYLLVCTLAHHYNLRRRELLTEQEDNQQQGLPTTIMADPVTRAFESIKSFHGTAQDNSRDWCDRAEIIFNALNINDGDRLARIAIKFEDTAFDWYRDNPGLYTTWLAFREAFQRAFPPPERTQNRHLLSEQINQRKQGPDESVHDYYYSLDKLCREYDPKMPPIDKTIKLVCGLRDELKEKILPLNVQTPEEFMTHAKNFESSEKVMAQHRQQNASIELPDPTYYFESNGYSTVAATQPHPQPYYQQYRQNNYQQHQPNYQQQHQPNYQQQHRQNFQQNYQQQHRQNFQQNYQQQQQQKHQQINHQNY</sequence>
<dbReference type="PANTHER" id="PTHR33194">
    <property type="entry name" value="ZINC KNUCKLE DOMAINCONTAINING PROTEIN"/>
    <property type="match status" value="1"/>
</dbReference>
<dbReference type="AlphaFoldDB" id="A0A818YZS0"/>
<gene>
    <name evidence="2" type="ORF">OTI717_LOCUS16203</name>
</gene>
<evidence type="ECO:0000313" key="3">
    <source>
        <dbReference type="Proteomes" id="UP000663823"/>
    </source>
</evidence>
<organism evidence="2 3">
    <name type="scientific">Rotaria sordida</name>
    <dbReference type="NCBI Taxonomy" id="392033"/>
    <lineage>
        <taxon>Eukaryota</taxon>
        <taxon>Metazoa</taxon>
        <taxon>Spiralia</taxon>
        <taxon>Gnathifera</taxon>
        <taxon>Rotifera</taxon>
        <taxon>Eurotatoria</taxon>
        <taxon>Bdelloidea</taxon>
        <taxon>Philodinida</taxon>
        <taxon>Philodinidae</taxon>
        <taxon>Rotaria</taxon>
    </lineage>
</organism>
<name>A0A818YZS0_9BILA</name>
<evidence type="ECO:0008006" key="4">
    <source>
        <dbReference type="Google" id="ProtNLM"/>
    </source>
</evidence>
<evidence type="ECO:0000256" key="1">
    <source>
        <dbReference type="SAM" id="MobiDB-lite"/>
    </source>
</evidence>
<dbReference type="EMBL" id="CAJOAX010001997">
    <property type="protein sequence ID" value="CAF3762620.1"/>
    <property type="molecule type" value="Genomic_DNA"/>
</dbReference>
<dbReference type="PANTHER" id="PTHR33194:SF4">
    <property type="entry name" value="CCHC-TYPE DOMAIN-CONTAINING PROTEIN"/>
    <property type="match status" value="1"/>
</dbReference>
<evidence type="ECO:0000313" key="2">
    <source>
        <dbReference type="EMBL" id="CAF3762620.1"/>
    </source>
</evidence>
<protein>
    <recommendedName>
        <fullName evidence="4">Retrotransposon gag domain-containing protein</fullName>
    </recommendedName>
</protein>
<proteinExistence type="predicted"/>